<evidence type="ECO:0000313" key="3">
    <source>
        <dbReference type="EMBL" id="OBG05238.1"/>
    </source>
</evidence>
<dbReference type="PROSITE" id="PS51173">
    <property type="entry name" value="CBM2"/>
    <property type="match status" value="1"/>
</dbReference>
<dbReference type="EMBL" id="LZIN01000061">
    <property type="protein sequence ID" value="OBG05238.1"/>
    <property type="molecule type" value="Genomic_DNA"/>
</dbReference>
<dbReference type="Proteomes" id="UP000093985">
    <property type="component" value="Unassembled WGS sequence"/>
</dbReference>
<evidence type="ECO:0000259" key="2">
    <source>
        <dbReference type="PROSITE" id="PS51173"/>
    </source>
</evidence>
<dbReference type="GO" id="GO:0005975">
    <property type="term" value="P:carbohydrate metabolic process"/>
    <property type="evidence" value="ECO:0007669"/>
    <property type="project" value="InterPro"/>
</dbReference>
<dbReference type="OrthoDB" id="5172397at2"/>
<sequence>MAGLGSYVRLGRRAVRVALSVVMVVILGFMATAVAHAAAATATLSVTSTWQTGFIARFTVSNRSAVPLTDWKLEFDMPAGQSISHAWSSTVTRSGTHYVVAPVNWNRIIAPGDSVRGGFRGVLTGPYSPPLNCMLNRQYLCS</sequence>
<name>A0A1A2EIY4_MYCSD</name>
<keyword evidence="1" id="KW-0732">Signal</keyword>
<accession>A0A1A2EIY4</accession>
<dbReference type="SUPFAM" id="SSF49384">
    <property type="entry name" value="Carbohydrate-binding domain"/>
    <property type="match status" value="1"/>
</dbReference>
<dbReference type="AlphaFoldDB" id="A0A1A2EIY4"/>
<dbReference type="SMART" id="SM00637">
    <property type="entry name" value="CBD_II"/>
    <property type="match status" value="1"/>
</dbReference>
<feature type="chain" id="PRO_5009825449" description="CBM2 domain-containing protein" evidence="1">
    <location>
        <begin position="38"/>
        <end position="142"/>
    </location>
</feature>
<proteinExistence type="predicted"/>
<feature type="domain" description="CBM2" evidence="2">
    <location>
        <begin position="33"/>
        <end position="142"/>
    </location>
</feature>
<dbReference type="GO" id="GO:0030247">
    <property type="term" value="F:polysaccharide binding"/>
    <property type="evidence" value="ECO:0007669"/>
    <property type="project" value="UniProtKB-UniRule"/>
</dbReference>
<dbReference type="GO" id="GO:0004553">
    <property type="term" value="F:hydrolase activity, hydrolyzing O-glycosyl compounds"/>
    <property type="evidence" value="ECO:0007669"/>
    <property type="project" value="InterPro"/>
</dbReference>
<organism evidence="3 4">
    <name type="scientific">Mycolicibacter sinensis (strain JDM601)</name>
    <name type="common">Mycobacterium sinense</name>
    <dbReference type="NCBI Taxonomy" id="875328"/>
    <lineage>
        <taxon>Bacteria</taxon>
        <taxon>Bacillati</taxon>
        <taxon>Actinomycetota</taxon>
        <taxon>Actinomycetes</taxon>
        <taxon>Mycobacteriales</taxon>
        <taxon>Mycobacteriaceae</taxon>
        <taxon>Mycolicibacter</taxon>
    </lineage>
</organism>
<protein>
    <recommendedName>
        <fullName evidence="2">CBM2 domain-containing protein</fullName>
    </recommendedName>
</protein>
<dbReference type="Pfam" id="PF00553">
    <property type="entry name" value="CBM_2"/>
    <property type="match status" value="1"/>
</dbReference>
<dbReference type="InterPro" id="IPR012291">
    <property type="entry name" value="CBM2_carb-bd_dom_sf"/>
</dbReference>
<feature type="signal peptide" evidence="1">
    <location>
        <begin position="1"/>
        <end position="37"/>
    </location>
</feature>
<evidence type="ECO:0000256" key="1">
    <source>
        <dbReference type="SAM" id="SignalP"/>
    </source>
</evidence>
<reference evidence="4" key="1">
    <citation type="submission" date="2016-06" db="EMBL/GenBank/DDBJ databases">
        <authorList>
            <person name="Sutton G."/>
            <person name="Brinkac L."/>
            <person name="Sanka R."/>
            <person name="Adams M."/>
            <person name="Lau E."/>
            <person name="Mehaffy C."/>
            <person name="Tameris M."/>
            <person name="Hatherill M."/>
            <person name="Hanekom W."/>
            <person name="Mahomed H."/>
            <person name="Mcshane H."/>
        </authorList>
    </citation>
    <scope>NUCLEOTIDE SEQUENCE [LARGE SCALE GENOMIC DNA]</scope>
    <source>
        <strain evidence="4">852014-51077_SCH5608930-a</strain>
    </source>
</reference>
<gene>
    <name evidence="3" type="ORF">A5771_10790</name>
</gene>
<comment type="caution">
    <text evidence="3">The sequence shown here is derived from an EMBL/GenBank/DDBJ whole genome shotgun (WGS) entry which is preliminary data.</text>
</comment>
<dbReference type="InterPro" id="IPR001919">
    <property type="entry name" value="CBD2"/>
</dbReference>
<evidence type="ECO:0000313" key="4">
    <source>
        <dbReference type="Proteomes" id="UP000093985"/>
    </source>
</evidence>
<dbReference type="Gene3D" id="2.60.40.290">
    <property type="match status" value="1"/>
</dbReference>
<dbReference type="InterPro" id="IPR008965">
    <property type="entry name" value="CBM2/CBM3_carb-bd_dom_sf"/>
</dbReference>
<dbReference type="RefSeq" id="WP_064855517.1">
    <property type="nucleotide sequence ID" value="NZ_LZIM01000042.1"/>
</dbReference>